<feature type="compositionally biased region" description="Polar residues" evidence="1">
    <location>
        <begin position="72"/>
        <end position="91"/>
    </location>
</feature>
<accession>A0A8H3C9W8</accession>
<feature type="region of interest" description="Disordered" evidence="1">
    <location>
        <begin position="290"/>
        <end position="346"/>
    </location>
</feature>
<dbReference type="Proteomes" id="UP000663850">
    <property type="component" value="Unassembled WGS sequence"/>
</dbReference>
<feature type="compositionally biased region" description="Polar residues" evidence="1">
    <location>
        <begin position="482"/>
        <end position="507"/>
    </location>
</feature>
<protein>
    <submittedName>
        <fullName evidence="2">Uncharacterized protein</fullName>
    </submittedName>
</protein>
<feature type="region of interest" description="Disordered" evidence="1">
    <location>
        <begin position="1"/>
        <end position="149"/>
    </location>
</feature>
<evidence type="ECO:0000256" key="1">
    <source>
        <dbReference type="SAM" id="MobiDB-lite"/>
    </source>
</evidence>
<comment type="caution">
    <text evidence="2">The sequence shown here is derived from an EMBL/GenBank/DDBJ whole genome shotgun (WGS) entry which is preliminary data.</text>
</comment>
<feature type="region of interest" description="Disordered" evidence="1">
    <location>
        <begin position="614"/>
        <end position="660"/>
    </location>
</feature>
<name>A0A8H3C9W8_9AGAM</name>
<evidence type="ECO:0000313" key="3">
    <source>
        <dbReference type="Proteomes" id="UP000663850"/>
    </source>
</evidence>
<feature type="region of interest" description="Disordered" evidence="1">
    <location>
        <begin position="433"/>
        <end position="577"/>
    </location>
</feature>
<dbReference type="EMBL" id="CAJMWZ010003480">
    <property type="protein sequence ID" value="CAE6475418.1"/>
    <property type="molecule type" value="Genomic_DNA"/>
</dbReference>
<sequence>MHSAPGFDNHTVSSRRPFENEAHSEVNSICPQPGGQVPLGDNVAYGRKPTSHGRAANQPPSHESTPGLYSHPNAQMMSSLNPGSEPRQYSSIKAEIGPGNKTKDRNLNNHRPTKTHYDTSTQIDPETRDSNLQVPDRGRAGNGVLNDNDFDRYTGSAAIHSTMHTQSMPPPTRTQGFDSAGLDYALKMPHNGLQGQVMAESSVGNAPAPKLNIVIHSEGDLASGPITRRAGYSPHPGAPHNYQPPISHDYIYPPHGVHTWSHNPLSPVVGSEFQPTSVVAVPAPRRSLNFGAFLTPDPPRQISNIDLPPRPGTSPPQRTSVPNGRPWLLPNTGRRRSEQTWQSHGSQFDRVQLPPALSLYPGNTDQIAENHSHAPPSLEVPRTQTQMQGNIRREANCAVETCELVTSQAPNYRPLANDTCTSRPVIRQPAVTSVQEGLGAHEPGQLQGHAPVNHHRQKQLGQQHHTVQQNQSNSDQIRHRASLQTQSATPTIQSGYSKEQINQQPQPLNFKPSTRVVPPTSECHGSGREITAKRKYNHSNPENSSAVKKRKVGDKDPRVTSTEPDSPLIPPSRCQQQNLSTAGQDCVYFDVNTWRGDNIVNQVIRHRLSVGNNTQTQLQAGDGGFMERSLGEPTGDSGKKPSENVSSSEPSQASYCDGGTAPLAGSESWLPVGQGEGASGFQYMNWDASANILLDQTLAFNLEMAGSRAGATEQYALNPVERPAPEATVPVFPLTPSNFEIDELLADYYNWGIFSAVA</sequence>
<gene>
    <name evidence="2" type="ORF">RDB_LOCUS68342</name>
</gene>
<reference evidence="2" key="1">
    <citation type="submission" date="2021-01" db="EMBL/GenBank/DDBJ databases">
        <authorList>
            <person name="Kaushik A."/>
        </authorList>
    </citation>
    <scope>NUCLEOTIDE SEQUENCE</scope>
    <source>
        <strain evidence="2">Type strain: AG8-Rh-89/</strain>
    </source>
</reference>
<feature type="compositionally biased region" description="Polar residues" evidence="1">
    <location>
        <begin position="643"/>
        <end position="654"/>
    </location>
</feature>
<proteinExistence type="predicted"/>
<dbReference type="AlphaFoldDB" id="A0A8H3C9W8"/>
<evidence type="ECO:0000313" key="2">
    <source>
        <dbReference type="EMBL" id="CAE6475418.1"/>
    </source>
</evidence>
<feature type="compositionally biased region" description="Polar residues" evidence="1">
    <location>
        <begin position="459"/>
        <end position="475"/>
    </location>
</feature>
<organism evidence="2 3">
    <name type="scientific">Rhizoctonia solani</name>
    <dbReference type="NCBI Taxonomy" id="456999"/>
    <lineage>
        <taxon>Eukaryota</taxon>
        <taxon>Fungi</taxon>
        <taxon>Dikarya</taxon>
        <taxon>Basidiomycota</taxon>
        <taxon>Agaricomycotina</taxon>
        <taxon>Agaricomycetes</taxon>
        <taxon>Cantharellales</taxon>
        <taxon>Ceratobasidiaceae</taxon>
        <taxon>Rhizoctonia</taxon>
    </lineage>
</organism>